<keyword evidence="2" id="KW-0677">Repeat</keyword>
<feature type="signal peptide" evidence="5">
    <location>
        <begin position="1"/>
        <end position="15"/>
    </location>
</feature>
<organism evidence="7 8">
    <name type="scientific">Pyrenophora tritici-repentis</name>
    <dbReference type="NCBI Taxonomy" id="45151"/>
    <lineage>
        <taxon>Eukaryota</taxon>
        <taxon>Fungi</taxon>
        <taxon>Dikarya</taxon>
        <taxon>Ascomycota</taxon>
        <taxon>Pezizomycotina</taxon>
        <taxon>Dothideomycetes</taxon>
        <taxon>Pleosporomycetidae</taxon>
        <taxon>Pleosporales</taxon>
        <taxon>Pleosporineae</taxon>
        <taxon>Pleosporaceae</taxon>
        <taxon>Pyrenophora</taxon>
    </lineage>
</organism>
<dbReference type="InterPro" id="IPR054508">
    <property type="entry name" value="PIR1-like_C"/>
</dbReference>
<keyword evidence="4" id="KW-1133">Transmembrane helix</keyword>
<feature type="transmembrane region" description="Helical" evidence="4">
    <location>
        <begin position="276"/>
        <end position="297"/>
    </location>
</feature>
<reference evidence="8" key="1">
    <citation type="journal article" date="2022" name="Microb. Genom.">
        <title>A global pangenome for the wheat fungal pathogen Pyrenophora tritici-repentis and prediction of effector protein structural homology.</title>
        <authorList>
            <person name="Moolhuijzen P.M."/>
            <person name="See P.T."/>
            <person name="Shi G."/>
            <person name="Powell H.R."/>
            <person name="Cockram J."/>
            <person name="Jorgensen L.N."/>
            <person name="Benslimane H."/>
            <person name="Strelkov S.E."/>
            <person name="Turner J."/>
            <person name="Liu Z."/>
            <person name="Moffat C.S."/>
        </authorList>
    </citation>
    <scope>NUCLEOTIDE SEQUENCE [LARGE SCALE GENOMIC DNA]</scope>
</reference>
<dbReference type="OrthoDB" id="5415592at2759"/>
<dbReference type="PANTHER" id="PTHR47254">
    <property type="entry name" value="CELL WALL MANNOPROTEIN CIS3-RELATED"/>
    <property type="match status" value="1"/>
</dbReference>
<protein>
    <recommendedName>
        <fullName evidence="6">Cell wall mannoprotein PIR1-like C-terminal domain-containing protein</fullName>
    </recommendedName>
</protein>
<evidence type="ECO:0000256" key="4">
    <source>
        <dbReference type="SAM" id="Phobius"/>
    </source>
</evidence>
<evidence type="ECO:0000313" key="8">
    <source>
        <dbReference type="Proteomes" id="UP000249757"/>
    </source>
</evidence>
<dbReference type="AlphaFoldDB" id="A0A2W1EP13"/>
<dbReference type="InterPro" id="IPR051153">
    <property type="entry name" value="Yeast_CWMannoprotein_PIR"/>
</dbReference>
<dbReference type="GO" id="GO:0005199">
    <property type="term" value="F:structural constituent of cell wall"/>
    <property type="evidence" value="ECO:0007669"/>
    <property type="project" value="InterPro"/>
</dbReference>
<dbReference type="PROSITE" id="PS50256">
    <property type="entry name" value="PIR_REPEAT_2"/>
    <property type="match status" value="2"/>
</dbReference>
<evidence type="ECO:0000256" key="5">
    <source>
        <dbReference type="SAM" id="SignalP"/>
    </source>
</evidence>
<accession>A0A2W1EP13</accession>
<dbReference type="Proteomes" id="UP000249757">
    <property type="component" value="Unassembled WGS sequence"/>
</dbReference>
<evidence type="ECO:0000259" key="6">
    <source>
        <dbReference type="Pfam" id="PF22799"/>
    </source>
</evidence>
<dbReference type="GO" id="GO:0031505">
    <property type="term" value="P:fungal-type cell wall organization"/>
    <property type="evidence" value="ECO:0007669"/>
    <property type="project" value="TreeGrafter"/>
</dbReference>
<comment type="caution">
    <text evidence="7">The sequence shown here is derived from an EMBL/GenBank/DDBJ whole genome shotgun (WGS) entry which is preliminary data.</text>
</comment>
<evidence type="ECO:0000313" key="7">
    <source>
        <dbReference type="EMBL" id="KAI1514341.1"/>
    </source>
</evidence>
<dbReference type="GO" id="GO:0009277">
    <property type="term" value="C:fungal-type cell wall"/>
    <property type="evidence" value="ECO:0007669"/>
    <property type="project" value="TreeGrafter"/>
</dbReference>
<evidence type="ECO:0000256" key="2">
    <source>
        <dbReference type="ARBA" id="ARBA00022737"/>
    </source>
</evidence>
<gene>
    <name evidence="7" type="ORF">Ptr86124_006971</name>
</gene>
<keyword evidence="4" id="KW-0472">Membrane</keyword>
<proteinExistence type="predicted"/>
<name>A0A2W1EP13_9PLEO</name>
<dbReference type="Pfam" id="PF22799">
    <property type="entry name" value="PIR1-like_C"/>
    <property type="match status" value="1"/>
</dbReference>
<feature type="region of interest" description="Disordered" evidence="3">
    <location>
        <begin position="150"/>
        <end position="210"/>
    </location>
</feature>
<feature type="domain" description="Cell wall mannoprotein PIR1-like C-terminal" evidence="6">
    <location>
        <begin position="65"/>
        <end position="138"/>
    </location>
</feature>
<keyword evidence="8" id="KW-1185">Reference proteome</keyword>
<keyword evidence="4" id="KW-0812">Transmembrane</keyword>
<dbReference type="Pfam" id="PF00399">
    <property type="entry name" value="PIR"/>
    <property type="match status" value="3"/>
</dbReference>
<dbReference type="InterPro" id="IPR000420">
    <property type="entry name" value="Yeast_PIR_rpt"/>
</dbReference>
<evidence type="ECO:0000256" key="3">
    <source>
        <dbReference type="SAM" id="MobiDB-lite"/>
    </source>
</evidence>
<dbReference type="PANTHER" id="PTHR47254:SF2">
    <property type="entry name" value="COVALENTLY-LINKED CELL WALL PROTEIN"/>
    <property type="match status" value="1"/>
</dbReference>
<evidence type="ECO:0000256" key="1">
    <source>
        <dbReference type="ARBA" id="ARBA00022729"/>
    </source>
</evidence>
<feature type="chain" id="PRO_5041069016" description="Cell wall mannoprotein PIR1-like C-terminal domain-containing protein" evidence="5">
    <location>
        <begin position="16"/>
        <end position="298"/>
    </location>
</feature>
<sequence length="298" mass="30152">MKSFVVLGLAAAVTAIPQASSGSQCASSAPSTFAITTVNATKTATKRSLERRQLDGTLKISLKDGKLTDQAGRTGYIAGNYQFQFDSPVQANAKETEGFGLCSNGSMSLMGSTVFYQCLSGDFYNLYSQSTGAQCIPIHIQATMAGVSSSGVSQISDGQPQATSAGPAVSQISDGQPQATKPVVTQISDGQPQASKPVVTQISDGQPQASAPVVTQISDGQPQASAPVVTQISDGQPQASAPLVTQISDGQPQASAPAGNLTGNATMPSMPEYTGAAATGAASFGALAAGFFALFALL</sequence>
<dbReference type="EMBL" id="NRDI02000008">
    <property type="protein sequence ID" value="KAI1514341.1"/>
    <property type="molecule type" value="Genomic_DNA"/>
</dbReference>
<keyword evidence="1 5" id="KW-0732">Signal</keyword>